<dbReference type="PANTHER" id="PTHR30069:SF53">
    <property type="entry name" value="COLICIN I RECEPTOR-RELATED"/>
    <property type="match status" value="1"/>
</dbReference>
<feature type="short sequence motif" description="TonB C-terminal box" evidence="11">
    <location>
        <begin position="641"/>
        <end position="658"/>
    </location>
</feature>
<evidence type="ECO:0000256" key="2">
    <source>
        <dbReference type="ARBA" id="ARBA00022448"/>
    </source>
</evidence>
<dbReference type="CDD" id="cd01347">
    <property type="entry name" value="ligand_gated_channel"/>
    <property type="match status" value="1"/>
</dbReference>
<evidence type="ECO:0000256" key="13">
    <source>
        <dbReference type="SAM" id="SignalP"/>
    </source>
</evidence>
<dbReference type="PANTHER" id="PTHR30069">
    <property type="entry name" value="TONB-DEPENDENT OUTER MEMBRANE RECEPTOR"/>
    <property type="match status" value="1"/>
</dbReference>
<comment type="subcellular location">
    <subcellularLocation>
        <location evidence="1 10">Cell outer membrane</location>
        <topology evidence="1 10">Multi-pass membrane protein</topology>
    </subcellularLocation>
</comment>
<keyword evidence="5 13" id="KW-0732">Signal</keyword>
<dbReference type="InterPro" id="IPR010917">
    <property type="entry name" value="TonB_rcpt_CS"/>
</dbReference>
<evidence type="ECO:0000259" key="15">
    <source>
        <dbReference type="Pfam" id="PF07715"/>
    </source>
</evidence>
<evidence type="ECO:0000256" key="1">
    <source>
        <dbReference type="ARBA" id="ARBA00004571"/>
    </source>
</evidence>
<keyword evidence="4 10" id="KW-0812">Transmembrane</keyword>
<feature type="domain" description="TonB-dependent receptor-like beta-barrel" evidence="14">
    <location>
        <begin position="226"/>
        <end position="631"/>
    </location>
</feature>
<dbReference type="Pfam" id="PF07715">
    <property type="entry name" value="Plug"/>
    <property type="match status" value="1"/>
</dbReference>
<evidence type="ECO:0000256" key="11">
    <source>
        <dbReference type="PROSITE-ProRule" id="PRU10144"/>
    </source>
</evidence>
<evidence type="ECO:0000256" key="12">
    <source>
        <dbReference type="RuleBase" id="RU003357"/>
    </source>
</evidence>
<sequence length="658" mass="72956">MHSPFRLRPAAVMIKLALAVLASGQAYAQEPSEIPASANVLSIADVVVTAAGYEQNLEDAPASMTVISGDELRKKSFRDLTDAVRDVEGVTVNGGANETDISIRGMPADYTLILVDGKRQSARESRVNGNSGYEQSFIPPAEAIERIEVVRGPMSSLYGSDAIGGVINIITRKVTPEWGGSVTYDYSARQHSDQGNARQTQFYLSGPLKEDLLGLQVWGRYLDRQADDDVEQTNGFSKADHRDLTARLAITPNSDHEILLEAGATRLKNGDGVSANWATREQENNRDHWSISHQGRWGWATSDVSLAYEKSSREGLASSTQSDVLGRKPEVENTVFDAKLVMPTEHNITTVGMQWNDTTVTDWNQGLGDRRNYEFSVVQKALFAENEWSMTDTFSLTTGLRMDHHEQYGVHFSPRVYGVWRATDDWTFKGGVARGFKAPEVRAVVPGYSYLRRNTFVMFGNPDLKPETSTNYELSALWSNRNNLSAGATVFYNDFQDKLSTVTTTERWNGFTVMDRVNVDKAVIQGVELNGRWDVTSAVAIKGNFTYTDSEQKSGANAGAPLALTPERKANLRAEWQLNDRTQLWAATNYYGKEYGNTINDEASPGYTTADVGGSYELTRNVSLNAALYNLNDKRLDDETYGTVNYGRTLWASTTVRF</sequence>
<dbReference type="Proteomes" id="UP000277236">
    <property type="component" value="Unassembled WGS sequence"/>
</dbReference>
<evidence type="ECO:0000256" key="4">
    <source>
        <dbReference type="ARBA" id="ARBA00022692"/>
    </source>
</evidence>
<dbReference type="RefSeq" id="WP_122318628.1">
    <property type="nucleotide sequence ID" value="NZ_RBRE01000102.1"/>
</dbReference>
<proteinExistence type="inferred from homology"/>
<evidence type="ECO:0000256" key="8">
    <source>
        <dbReference type="ARBA" id="ARBA00023136"/>
    </source>
</evidence>
<comment type="similarity">
    <text evidence="10 12">Belongs to the TonB-dependent receptor family.</text>
</comment>
<organism evidence="16 17">
    <name type="scientific">Pseudomonas cichorii</name>
    <dbReference type="NCBI Taxonomy" id="36746"/>
    <lineage>
        <taxon>Bacteria</taxon>
        <taxon>Pseudomonadati</taxon>
        <taxon>Pseudomonadota</taxon>
        <taxon>Gammaproteobacteria</taxon>
        <taxon>Pseudomonadales</taxon>
        <taxon>Pseudomonadaceae</taxon>
        <taxon>Pseudomonas</taxon>
    </lineage>
</organism>
<dbReference type="InterPro" id="IPR037066">
    <property type="entry name" value="Plug_dom_sf"/>
</dbReference>
<comment type="caution">
    <text evidence="16">The sequence shown here is derived from an EMBL/GenBank/DDBJ whole genome shotgun (WGS) entry which is preliminary data.</text>
</comment>
<dbReference type="PROSITE" id="PS52016">
    <property type="entry name" value="TONB_DEPENDENT_REC_3"/>
    <property type="match status" value="1"/>
</dbReference>
<dbReference type="InterPro" id="IPR000531">
    <property type="entry name" value="Beta-barrel_TonB"/>
</dbReference>
<dbReference type="OrthoDB" id="9764669at2"/>
<keyword evidence="6" id="KW-0406">Ion transport</keyword>
<dbReference type="InterPro" id="IPR036942">
    <property type="entry name" value="Beta-barrel_TonB_sf"/>
</dbReference>
<dbReference type="InterPro" id="IPR012910">
    <property type="entry name" value="Plug_dom"/>
</dbReference>
<keyword evidence="3 10" id="KW-1134">Transmembrane beta strand</keyword>
<dbReference type="InterPro" id="IPR039426">
    <property type="entry name" value="TonB-dep_rcpt-like"/>
</dbReference>
<feature type="domain" description="TonB-dependent receptor plug" evidence="15">
    <location>
        <begin position="57"/>
        <end position="166"/>
    </location>
</feature>
<protein>
    <submittedName>
        <fullName evidence="16">Putative TonB-dependent siderophore receptor</fullName>
    </submittedName>
</protein>
<evidence type="ECO:0000259" key="14">
    <source>
        <dbReference type="Pfam" id="PF00593"/>
    </source>
</evidence>
<feature type="signal peptide" evidence="13">
    <location>
        <begin position="1"/>
        <end position="28"/>
    </location>
</feature>
<keyword evidence="7 12" id="KW-0798">TonB box</keyword>
<reference evidence="16 17" key="1">
    <citation type="submission" date="2018-08" db="EMBL/GenBank/DDBJ databases">
        <title>Recombination of ecologically and evolutionarily significant loci maintains genetic cohesion in the Pseudomonas syringae species complex.</title>
        <authorList>
            <person name="Dillon M."/>
            <person name="Thakur S."/>
            <person name="Almeida R.N.D."/>
            <person name="Weir B.S."/>
            <person name="Guttman D.S."/>
        </authorList>
    </citation>
    <scope>NUCLEOTIDE SEQUENCE [LARGE SCALE GENOMIC DNA]</scope>
    <source>
        <strain evidence="16 17">ICMP 3353</strain>
    </source>
</reference>
<evidence type="ECO:0000256" key="10">
    <source>
        <dbReference type="PROSITE-ProRule" id="PRU01360"/>
    </source>
</evidence>
<dbReference type="GO" id="GO:0015344">
    <property type="term" value="F:siderophore uptake transmembrane transporter activity"/>
    <property type="evidence" value="ECO:0007669"/>
    <property type="project" value="TreeGrafter"/>
</dbReference>
<keyword evidence="16" id="KW-0675">Receptor</keyword>
<keyword evidence="8 10" id="KW-0472">Membrane</keyword>
<accession>A0A3M4LF76</accession>
<keyword evidence="9 10" id="KW-0998">Cell outer membrane</keyword>
<evidence type="ECO:0000256" key="9">
    <source>
        <dbReference type="ARBA" id="ARBA00023237"/>
    </source>
</evidence>
<dbReference type="GO" id="GO:0009279">
    <property type="term" value="C:cell outer membrane"/>
    <property type="evidence" value="ECO:0007669"/>
    <property type="project" value="UniProtKB-SubCell"/>
</dbReference>
<dbReference type="Gene3D" id="2.40.170.20">
    <property type="entry name" value="TonB-dependent receptor, beta-barrel domain"/>
    <property type="match status" value="1"/>
</dbReference>
<dbReference type="EMBL" id="RBRE01000102">
    <property type="protein sequence ID" value="RMQ40107.1"/>
    <property type="molecule type" value="Genomic_DNA"/>
</dbReference>
<evidence type="ECO:0000256" key="7">
    <source>
        <dbReference type="ARBA" id="ARBA00023077"/>
    </source>
</evidence>
<feature type="chain" id="PRO_5018187798" evidence="13">
    <location>
        <begin position="29"/>
        <end position="658"/>
    </location>
</feature>
<dbReference type="PROSITE" id="PS01156">
    <property type="entry name" value="TONB_DEPENDENT_REC_2"/>
    <property type="match status" value="1"/>
</dbReference>
<dbReference type="Gene3D" id="2.170.130.10">
    <property type="entry name" value="TonB-dependent receptor, plug domain"/>
    <property type="match status" value="1"/>
</dbReference>
<gene>
    <name evidence="16" type="ORF">ALQ04_03619</name>
</gene>
<keyword evidence="2 10" id="KW-0813">Transport</keyword>
<evidence type="ECO:0000256" key="6">
    <source>
        <dbReference type="ARBA" id="ARBA00023065"/>
    </source>
</evidence>
<evidence type="ECO:0000256" key="3">
    <source>
        <dbReference type="ARBA" id="ARBA00022452"/>
    </source>
</evidence>
<dbReference type="SUPFAM" id="SSF56935">
    <property type="entry name" value="Porins"/>
    <property type="match status" value="1"/>
</dbReference>
<dbReference type="GO" id="GO:0044718">
    <property type="term" value="P:siderophore transmembrane transport"/>
    <property type="evidence" value="ECO:0007669"/>
    <property type="project" value="TreeGrafter"/>
</dbReference>
<evidence type="ECO:0000256" key="5">
    <source>
        <dbReference type="ARBA" id="ARBA00022729"/>
    </source>
</evidence>
<dbReference type="AlphaFoldDB" id="A0A3M4LF76"/>
<evidence type="ECO:0000313" key="17">
    <source>
        <dbReference type="Proteomes" id="UP000277236"/>
    </source>
</evidence>
<dbReference type="Pfam" id="PF00593">
    <property type="entry name" value="TonB_dep_Rec_b-barrel"/>
    <property type="match status" value="1"/>
</dbReference>
<name>A0A3M4LF76_PSECI</name>
<evidence type="ECO:0000313" key="16">
    <source>
        <dbReference type="EMBL" id="RMQ40107.1"/>
    </source>
</evidence>